<dbReference type="InterPro" id="IPR015943">
    <property type="entry name" value="WD40/YVTN_repeat-like_dom_sf"/>
</dbReference>
<dbReference type="PANTHER" id="PTHR30344:SF1">
    <property type="entry name" value="6-PHOSPHOGLUCONOLACTONASE"/>
    <property type="match status" value="1"/>
</dbReference>
<dbReference type="GO" id="GO:0005829">
    <property type="term" value="C:cytosol"/>
    <property type="evidence" value="ECO:0007669"/>
    <property type="project" value="TreeGrafter"/>
</dbReference>
<comment type="caution">
    <text evidence="2">The sequence shown here is derived from an EMBL/GenBank/DDBJ whole genome shotgun (WGS) entry which is preliminary data.</text>
</comment>
<gene>
    <name evidence="2" type="ORF">E1757_08680</name>
</gene>
<dbReference type="PANTHER" id="PTHR30344">
    <property type="entry name" value="6-PHOSPHOGLUCONOLACTONASE-RELATED"/>
    <property type="match status" value="1"/>
</dbReference>
<dbReference type="GO" id="GO:0017057">
    <property type="term" value="F:6-phosphogluconolactonase activity"/>
    <property type="evidence" value="ECO:0007669"/>
    <property type="project" value="TreeGrafter"/>
</dbReference>
<evidence type="ECO:0000313" key="3">
    <source>
        <dbReference type="Proteomes" id="UP000295636"/>
    </source>
</evidence>
<sequence>METAKYMVYFGSYAAKEAPGIYIYEFDERSGELTFVDSVSDVKDPSFLKPSLRHGTLYAFSQSAGEPEKSAAVAYRIDTATGRLAYMGQQPTADKSSTHINTDQAGQYLMLVSYGGGTLSLLPLGEDGSIGELSDQVHHEGRSIMPARQESAHPHSIYTDPSDQFVVVPDLGMDKIVVYRLDRERHKLQPHDEVRLAPGSGPRHMTFHPTLPYAYVIQELSSTLTVLSYDRQAGKLEPIQIINTLPEAYDGPANSCAEVQISPCGAYLYGSNRGHDSIVVCSIDQENGMLSVVEHTSTLGSHPRHFSLSPSGRYLFAANKDSDSVQLFQVDKESGRLTSTGQHIAISQPTCVRFYPLGFQP</sequence>
<evidence type="ECO:0000313" key="2">
    <source>
        <dbReference type="EMBL" id="TDF98609.1"/>
    </source>
</evidence>
<evidence type="ECO:0000256" key="1">
    <source>
        <dbReference type="ARBA" id="ARBA00005564"/>
    </source>
</evidence>
<dbReference type="InterPro" id="IPR011048">
    <property type="entry name" value="Haem_d1_sf"/>
</dbReference>
<reference evidence="2 3" key="1">
    <citation type="submission" date="2019-03" db="EMBL/GenBank/DDBJ databases">
        <title>This is whole genome sequence of Paenibacillus sp MS74 strain.</title>
        <authorList>
            <person name="Trinh H.N."/>
        </authorList>
    </citation>
    <scope>NUCLEOTIDE SEQUENCE [LARGE SCALE GENOMIC DNA]</scope>
    <source>
        <strain evidence="2 3">MS74</strain>
    </source>
</reference>
<dbReference type="InterPro" id="IPR050282">
    <property type="entry name" value="Cycloisomerase_2"/>
</dbReference>
<dbReference type="Pfam" id="PF10282">
    <property type="entry name" value="Lactonase"/>
    <property type="match status" value="1"/>
</dbReference>
<dbReference type="OrthoDB" id="9790815at2"/>
<accession>A0A4R5KS00</accession>
<dbReference type="SUPFAM" id="SSF51004">
    <property type="entry name" value="C-terminal (heme d1) domain of cytochrome cd1-nitrite reductase"/>
    <property type="match status" value="1"/>
</dbReference>
<name>A0A4R5KS00_9BACL</name>
<organism evidence="2 3">
    <name type="scientific">Paenibacillus piri</name>
    <dbReference type="NCBI Taxonomy" id="2547395"/>
    <lineage>
        <taxon>Bacteria</taxon>
        <taxon>Bacillati</taxon>
        <taxon>Bacillota</taxon>
        <taxon>Bacilli</taxon>
        <taxon>Bacillales</taxon>
        <taxon>Paenibacillaceae</taxon>
        <taxon>Paenibacillus</taxon>
    </lineage>
</organism>
<proteinExistence type="inferred from homology"/>
<dbReference type="Gene3D" id="2.130.10.10">
    <property type="entry name" value="YVTN repeat-like/Quinoprotein amine dehydrogenase"/>
    <property type="match status" value="1"/>
</dbReference>
<dbReference type="AlphaFoldDB" id="A0A4R5KS00"/>
<dbReference type="RefSeq" id="WP_133226820.1">
    <property type="nucleotide sequence ID" value="NZ_SMRT01000003.1"/>
</dbReference>
<comment type="similarity">
    <text evidence="1">Belongs to the cycloisomerase 2 family.</text>
</comment>
<dbReference type="InterPro" id="IPR019405">
    <property type="entry name" value="Lactonase_7-beta_prop"/>
</dbReference>
<dbReference type="EMBL" id="SMRT01000003">
    <property type="protein sequence ID" value="TDF98609.1"/>
    <property type="molecule type" value="Genomic_DNA"/>
</dbReference>
<dbReference type="Proteomes" id="UP000295636">
    <property type="component" value="Unassembled WGS sequence"/>
</dbReference>
<protein>
    <submittedName>
        <fullName evidence="2">Lactonase family protein</fullName>
    </submittedName>
</protein>
<keyword evidence="3" id="KW-1185">Reference proteome</keyword>
<dbReference type="FunFam" id="2.130.10.10:FF:000306">
    <property type="entry name" value="3-carboxymuconate cyclase"/>
    <property type="match status" value="1"/>
</dbReference>